<dbReference type="Gene3D" id="3.90.1300.10">
    <property type="entry name" value="Amidase signature (AS) domain"/>
    <property type="match status" value="1"/>
</dbReference>
<evidence type="ECO:0000313" key="3">
    <source>
        <dbReference type="EMBL" id="KRR30370.1"/>
    </source>
</evidence>
<dbReference type="SUPFAM" id="SSF75304">
    <property type="entry name" value="Amidase signature (AS) enzymes"/>
    <property type="match status" value="1"/>
</dbReference>
<sequence>MGSDAPETVAAIVAAHRAGAITPAQTVARSYQRIRDHNDPAVFISLRDEKDAVAEAEALASKDAALLPLLGVPVAVKDNIDALGLATTAACPAFSYAPAQDSTAVAKLRAAGAIVIGKTNLDQFATGLVGVRSPYGIPVNPIRADLVPGGSSSGSAVAVSAGLVPLALGTDTAGSGRVPAMLNNIVGLKPSLGLISNAGLIPACRTLDCISVFSLTVDDAMTALAAMAGADSVDPFSRDRPLGPMSAFPEKLRLGMPRNGQLIFFGDAASEKAYGEALKRWTALGATLVEFDLEPFYETARLLYEGPWVAERYLVIRDLLASSPDSIHPVTREITAAGARLTAADTFASLYRLQALRRTVERSFAHFDAMVLPTAPTAYSTAQVLANPIELNSRLGTYTNFVNLLDLCGLALPAAMRADGIPFGITLLAPAGRDAQLASIGRVFHADTQLKMGAKGLMQPPLASLPAAASGDEITLAVVGAHLSGMALNGELQALGGRLIEATTTVPDYKLYALDTVPPKPGMLRVEQGAGSSIKLELWALSATAFGKFVAAIPPPLGIGTIRLADGRDVKGFLVEPAAINGARDISAYGGWRAFMAEKVVV</sequence>
<dbReference type="EMBL" id="LLYA01000001">
    <property type="protein sequence ID" value="KRR30370.1"/>
    <property type="molecule type" value="Genomic_DNA"/>
</dbReference>
<gene>
    <name evidence="3" type="ORF">CQ13_01595</name>
</gene>
<dbReference type="InterPro" id="IPR014085">
    <property type="entry name" value="Allophanate_hydrolase"/>
</dbReference>
<dbReference type="NCBIfam" id="NF006043">
    <property type="entry name" value="PRK08186.1"/>
    <property type="match status" value="1"/>
</dbReference>
<dbReference type="AlphaFoldDB" id="A0A0R3NDI8"/>
<feature type="domain" description="Amidase" evidence="1">
    <location>
        <begin position="27"/>
        <end position="437"/>
    </location>
</feature>
<dbReference type="Gene3D" id="3.10.490.10">
    <property type="entry name" value="Gamma-glutamyl cyclotransferase-like"/>
    <property type="match status" value="1"/>
</dbReference>
<dbReference type="InterPro" id="IPR053844">
    <property type="entry name" value="AH_C"/>
</dbReference>
<dbReference type="Pfam" id="PF01425">
    <property type="entry name" value="Amidase"/>
    <property type="match status" value="1"/>
</dbReference>
<dbReference type="InterPro" id="IPR036928">
    <property type="entry name" value="AS_sf"/>
</dbReference>
<reference evidence="3 4" key="1">
    <citation type="submission" date="2014-03" db="EMBL/GenBank/DDBJ databases">
        <title>Bradyrhizobium valentinum sp. nov., isolated from effective nodules of Lupinus mariae-josephae, a lupine endemic of basic-lime soils in Eastern Spain.</title>
        <authorList>
            <person name="Duran D."/>
            <person name="Rey L."/>
            <person name="Navarro A."/>
            <person name="Busquets A."/>
            <person name="Imperial J."/>
            <person name="Ruiz-Argueso T."/>
        </authorList>
    </citation>
    <scope>NUCLEOTIDE SEQUENCE [LARGE SCALE GENOMIC DNA]</scope>
    <source>
        <strain evidence="3 4">Ro19</strain>
    </source>
</reference>
<evidence type="ECO:0000259" key="1">
    <source>
        <dbReference type="Pfam" id="PF01425"/>
    </source>
</evidence>
<dbReference type="InterPro" id="IPR023631">
    <property type="entry name" value="Amidase_dom"/>
</dbReference>
<evidence type="ECO:0000259" key="2">
    <source>
        <dbReference type="Pfam" id="PF21986"/>
    </source>
</evidence>
<feature type="domain" description="Allophanate hydrolase C-terminal" evidence="2">
    <location>
        <begin position="474"/>
        <end position="597"/>
    </location>
</feature>
<dbReference type="Gene3D" id="1.20.58.1700">
    <property type="match status" value="1"/>
</dbReference>
<protein>
    <submittedName>
        <fullName evidence="3">Allophanate hydrolase</fullName>
    </submittedName>
</protein>
<accession>A0A0R3NDI8</accession>
<dbReference type="InterPro" id="IPR000120">
    <property type="entry name" value="Amidase"/>
</dbReference>
<dbReference type="Proteomes" id="UP000052023">
    <property type="component" value="Unassembled WGS sequence"/>
</dbReference>
<dbReference type="OrthoDB" id="9811471at2"/>
<proteinExistence type="predicted"/>
<dbReference type="RefSeq" id="WP_057841250.1">
    <property type="nucleotide sequence ID" value="NZ_LLYA01000001.1"/>
</dbReference>
<keyword evidence="3" id="KW-0378">Hydrolase</keyword>
<comment type="caution">
    <text evidence="3">The sequence shown here is derived from an EMBL/GenBank/DDBJ whole genome shotgun (WGS) entry which is preliminary data.</text>
</comment>
<evidence type="ECO:0000313" key="4">
    <source>
        <dbReference type="Proteomes" id="UP000052023"/>
    </source>
</evidence>
<name>A0A0R3NDI8_9BRAD</name>
<dbReference type="Pfam" id="PF21986">
    <property type="entry name" value="AH_C"/>
    <property type="match status" value="1"/>
</dbReference>
<dbReference type="PANTHER" id="PTHR11895">
    <property type="entry name" value="TRANSAMIDASE"/>
    <property type="match status" value="1"/>
</dbReference>
<dbReference type="GO" id="GO:0016787">
    <property type="term" value="F:hydrolase activity"/>
    <property type="evidence" value="ECO:0007669"/>
    <property type="project" value="UniProtKB-KW"/>
</dbReference>
<dbReference type="NCBIfam" id="TIGR02713">
    <property type="entry name" value="allophanate_hyd"/>
    <property type="match status" value="1"/>
</dbReference>
<keyword evidence="4" id="KW-1185">Reference proteome</keyword>
<organism evidence="3 4">
    <name type="scientific">Bradyrhizobium retamae</name>
    <dbReference type="NCBI Taxonomy" id="1300035"/>
    <lineage>
        <taxon>Bacteria</taxon>
        <taxon>Pseudomonadati</taxon>
        <taxon>Pseudomonadota</taxon>
        <taxon>Alphaproteobacteria</taxon>
        <taxon>Hyphomicrobiales</taxon>
        <taxon>Nitrobacteraceae</taxon>
        <taxon>Bradyrhizobium</taxon>
    </lineage>
</organism>
<dbReference type="PANTHER" id="PTHR11895:SF169">
    <property type="entry name" value="GLUTAMYL-TRNA(GLN) AMIDOTRANSFERASE"/>
    <property type="match status" value="1"/>
</dbReference>